<comment type="caution">
    <text evidence="2">The sequence shown here is derived from an EMBL/GenBank/DDBJ whole genome shotgun (WGS) entry which is preliminary data.</text>
</comment>
<dbReference type="STRING" id="563192.HMPREF0179_05202"/>
<proteinExistence type="predicted"/>
<organism evidence="2 3">
    <name type="scientific">Bilophila wadsworthia (strain 3_1_6)</name>
    <dbReference type="NCBI Taxonomy" id="563192"/>
    <lineage>
        <taxon>Bacteria</taxon>
        <taxon>Pseudomonadati</taxon>
        <taxon>Thermodesulfobacteriota</taxon>
        <taxon>Desulfovibrionia</taxon>
        <taxon>Desulfovibrionales</taxon>
        <taxon>Desulfovibrionaceae</taxon>
        <taxon>Bilophila</taxon>
    </lineage>
</organism>
<feature type="transmembrane region" description="Helical" evidence="1">
    <location>
        <begin position="120"/>
        <end position="139"/>
    </location>
</feature>
<keyword evidence="1" id="KW-0472">Membrane</keyword>
<evidence type="ECO:0000313" key="3">
    <source>
        <dbReference type="Proteomes" id="UP000006034"/>
    </source>
</evidence>
<sequence length="194" mass="22418">MTFHARSDLVHVGRRDKSHCLKMPPVINFNLSGILTTLLCDLLHTFQGEFARCRNPKWKQFGFNIMAYKKRGNVWEKMFQIRHVRRMQLKKPDGKTCYQCRCGIHNSGRIIADIKEGETMFQAFAVIGFLLLLFFCCCWKRIPCNNSHTAKQLSVTGTKTLDLIFHVLIADNEEMQFVFLCQREQGIGNILGST</sequence>
<reference evidence="2 3" key="2">
    <citation type="submission" date="2013-04" db="EMBL/GenBank/DDBJ databases">
        <title>The Genome Sequence of Bilophila wadsworthia 3_1_6.</title>
        <authorList>
            <consortium name="The Broad Institute Genomics Platform"/>
            <person name="Earl A."/>
            <person name="Ward D."/>
            <person name="Feldgarden M."/>
            <person name="Gevers D."/>
            <person name="Sibley C."/>
            <person name="Strauss J."/>
            <person name="Allen-Vercoe E."/>
            <person name="Walker B."/>
            <person name="Young S."/>
            <person name="Zeng Q."/>
            <person name="Gargeya S."/>
            <person name="Fitzgerald M."/>
            <person name="Haas B."/>
            <person name="Abouelleil A."/>
            <person name="Allen A.W."/>
            <person name="Alvarado L."/>
            <person name="Arachchi H.M."/>
            <person name="Berlin A.M."/>
            <person name="Chapman S.B."/>
            <person name="Gainer-Dewar J."/>
            <person name="Goldberg J."/>
            <person name="Griggs A."/>
            <person name="Gujja S."/>
            <person name="Hansen M."/>
            <person name="Howarth C."/>
            <person name="Imamovic A."/>
            <person name="Ireland A."/>
            <person name="Larimer J."/>
            <person name="McCowan C."/>
            <person name="Murphy C."/>
            <person name="Pearson M."/>
            <person name="Poon T.W."/>
            <person name="Priest M."/>
            <person name="Roberts A."/>
            <person name="Saif S."/>
            <person name="Shea T."/>
            <person name="Sisk P."/>
            <person name="Sykes S."/>
            <person name="Wortman J."/>
            <person name="Nusbaum C."/>
            <person name="Birren B."/>
        </authorList>
    </citation>
    <scope>NUCLEOTIDE SEQUENCE [LARGE SCALE GENOMIC DNA]</scope>
    <source>
        <strain evidence="2 3">3_1_6</strain>
    </source>
</reference>
<keyword evidence="3" id="KW-1185">Reference proteome</keyword>
<protein>
    <submittedName>
        <fullName evidence="2">Uncharacterized protein</fullName>
    </submittedName>
</protein>
<gene>
    <name evidence="2" type="ORF">HMPREF0179_05202</name>
</gene>
<dbReference type="HOGENOM" id="CLU_1400104_0_0_7"/>
<dbReference type="EMBL" id="ADCP02000001">
    <property type="protein sequence ID" value="EPC05919.1"/>
    <property type="molecule type" value="Genomic_DNA"/>
</dbReference>
<dbReference type="Proteomes" id="UP000006034">
    <property type="component" value="Unassembled WGS sequence"/>
</dbReference>
<name>S2LL04_BILW3</name>
<keyword evidence="1" id="KW-1133">Transmembrane helix</keyword>
<evidence type="ECO:0000313" key="2">
    <source>
        <dbReference type="EMBL" id="EPC05919.1"/>
    </source>
</evidence>
<reference evidence="2 3" key="1">
    <citation type="submission" date="2010-10" db="EMBL/GenBank/DDBJ databases">
        <authorList>
            <consortium name="The Broad Institute Genome Sequencing Platform"/>
            <person name="Ward D."/>
            <person name="Earl A."/>
            <person name="Feldgarden M."/>
            <person name="Young S.K."/>
            <person name="Gargeya S."/>
            <person name="Zeng Q."/>
            <person name="Alvarado L."/>
            <person name="Berlin A."/>
            <person name="Bochicchio J."/>
            <person name="Chapman S.B."/>
            <person name="Chen Z."/>
            <person name="Freedman E."/>
            <person name="Gellesch M."/>
            <person name="Goldberg J."/>
            <person name="Griggs A."/>
            <person name="Gujja S."/>
            <person name="Heilman E."/>
            <person name="Heiman D."/>
            <person name="Howarth C."/>
            <person name="Mehta T."/>
            <person name="Neiman D."/>
            <person name="Pearson M."/>
            <person name="Roberts A."/>
            <person name="Saif S."/>
            <person name="Shea T."/>
            <person name="Shenoy N."/>
            <person name="Sisk P."/>
            <person name="Stolte C."/>
            <person name="Sykes S."/>
            <person name="White J."/>
            <person name="Yandava C."/>
            <person name="Allen-Vercoe E."/>
            <person name="Sibley C."/>
            <person name="Ambrose C.E."/>
            <person name="Strauss J."/>
            <person name="Daigneault M."/>
            <person name="Haas B."/>
            <person name="Nusbaum C."/>
            <person name="Birren B."/>
        </authorList>
    </citation>
    <scope>NUCLEOTIDE SEQUENCE [LARGE SCALE GENOMIC DNA]</scope>
    <source>
        <strain evidence="2 3">3_1_6</strain>
    </source>
</reference>
<dbReference type="AlphaFoldDB" id="S2LL04"/>
<keyword evidence="1" id="KW-0812">Transmembrane</keyword>
<evidence type="ECO:0000256" key="1">
    <source>
        <dbReference type="SAM" id="Phobius"/>
    </source>
</evidence>
<accession>S2LL04</accession>